<sequence length="432" mass="47511">MFPNELVVIGVHSAKFPNERNDENLRKAILRYGVEHPVINDKDFGIWRLYGVRAWPTLVLIDPTGRIVGVHEGEITAEQLATVLRQLIAEADAKKLLDRTPLRFQREPQPDTPLRFPGKVLADGKNDQLFIADTGHHRIVVTDFEGQVLMVIGSGQEGLRDGDFKTAQFNSPHGLALQGDQLFVADTGNHCIRRVDLTKKTVTTIAGTGKLGRSFSQGGKARELNLRSPWDVAIHDGNLYIAMAGSHQLWVMDLKRGILTPFAGTGYEGIRDGAPNEAWLAQPSGLSIGEDGLYFADSETSAVRVADLKTGFVRTLVGVGLFDFGDRDGIGSTVRLQHPLAVCYHEGVVYVADTYNHKIKRLFPKTRTCQTFAGTGKPGHKDGILSQAQFDEPSGISYADGKLFVADTNNHAVRVIDLRKGEVQTLKVKLRD</sequence>
<comment type="caution">
    <text evidence="2">The sequence shown here is derived from an EMBL/GenBank/DDBJ whole genome shotgun (WGS) entry which is preliminary data.</text>
</comment>
<evidence type="ECO:0000313" key="3">
    <source>
        <dbReference type="Proteomes" id="UP001204798"/>
    </source>
</evidence>
<accession>A0ABT2EPZ1</accession>
<dbReference type="SUPFAM" id="SSF52833">
    <property type="entry name" value="Thioredoxin-like"/>
    <property type="match status" value="1"/>
</dbReference>
<reference evidence="2 3" key="1">
    <citation type="submission" date="2022-08" db="EMBL/GenBank/DDBJ databases">
        <title>Bacterial and archaeal communities from various locations to study Microbial Dark Matter (Phase II).</title>
        <authorList>
            <person name="Stepanauskas R."/>
        </authorList>
    </citation>
    <scope>NUCLEOTIDE SEQUENCE [LARGE SCALE GENOMIC DNA]</scope>
    <source>
        <strain evidence="2 3">PD1</strain>
    </source>
</reference>
<organism evidence="2 3">
    <name type="scientific">Candidatus Fervidibacter sacchari</name>
    <dbReference type="NCBI Taxonomy" id="1448929"/>
    <lineage>
        <taxon>Bacteria</taxon>
        <taxon>Candidatus Fervidibacterota</taxon>
        <taxon>Candidatus Fervidibacter</taxon>
    </lineage>
</organism>
<dbReference type="InterPro" id="IPR036249">
    <property type="entry name" value="Thioredoxin-like_sf"/>
</dbReference>
<gene>
    <name evidence="2" type="ORF">M2350_002414</name>
</gene>
<protein>
    <submittedName>
        <fullName evidence="2">DNA-binding beta-propeller fold protein YncE</fullName>
    </submittedName>
</protein>
<proteinExistence type="predicted"/>
<dbReference type="Pfam" id="PF01436">
    <property type="entry name" value="NHL"/>
    <property type="match status" value="2"/>
</dbReference>
<evidence type="ECO:0000256" key="1">
    <source>
        <dbReference type="ARBA" id="ARBA00022737"/>
    </source>
</evidence>
<dbReference type="CDD" id="cd14951">
    <property type="entry name" value="NHL-2_like"/>
    <property type="match status" value="1"/>
</dbReference>
<dbReference type="PANTHER" id="PTHR46388">
    <property type="entry name" value="NHL REPEAT-CONTAINING PROTEIN 2"/>
    <property type="match status" value="1"/>
</dbReference>
<dbReference type="InterPro" id="IPR001258">
    <property type="entry name" value="NHL_repeat"/>
</dbReference>
<dbReference type="InterPro" id="IPR045302">
    <property type="entry name" value="NHL2_NHL_rpt_dom"/>
</dbReference>
<dbReference type="GO" id="GO:0003677">
    <property type="term" value="F:DNA binding"/>
    <property type="evidence" value="ECO:0007669"/>
    <property type="project" value="UniProtKB-KW"/>
</dbReference>
<keyword evidence="3" id="KW-1185">Reference proteome</keyword>
<dbReference type="Gene3D" id="2.120.10.30">
    <property type="entry name" value="TolB, C-terminal domain"/>
    <property type="match status" value="3"/>
</dbReference>
<keyword evidence="2" id="KW-0238">DNA-binding</keyword>
<dbReference type="Gene3D" id="3.40.30.10">
    <property type="entry name" value="Glutaredoxin"/>
    <property type="match status" value="1"/>
</dbReference>
<dbReference type="InterPro" id="IPR011042">
    <property type="entry name" value="6-blade_b-propeller_TolB-like"/>
</dbReference>
<dbReference type="Proteomes" id="UP001204798">
    <property type="component" value="Unassembled WGS sequence"/>
</dbReference>
<keyword evidence="1" id="KW-0677">Repeat</keyword>
<dbReference type="PANTHER" id="PTHR46388:SF2">
    <property type="entry name" value="NHL REPEAT-CONTAINING PROTEIN 2"/>
    <property type="match status" value="1"/>
</dbReference>
<dbReference type="SUPFAM" id="SSF101898">
    <property type="entry name" value="NHL repeat"/>
    <property type="match status" value="1"/>
</dbReference>
<dbReference type="EMBL" id="JANUCP010000004">
    <property type="protein sequence ID" value="MCS3919997.1"/>
    <property type="molecule type" value="Genomic_DNA"/>
</dbReference>
<name>A0ABT2EPZ1_9BACT</name>
<evidence type="ECO:0000313" key="2">
    <source>
        <dbReference type="EMBL" id="MCS3919997.1"/>
    </source>
</evidence>